<evidence type="ECO:0000313" key="14">
    <source>
        <dbReference type="EMBL" id="SEM08186.1"/>
    </source>
</evidence>
<dbReference type="PANTHER" id="PTHR11533">
    <property type="entry name" value="PROTEASE M1 ZINC METALLOPROTEASE"/>
    <property type="match status" value="1"/>
</dbReference>
<dbReference type="GO" id="GO:0043171">
    <property type="term" value="P:peptide catabolic process"/>
    <property type="evidence" value="ECO:0007669"/>
    <property type="project" value="TreeGrafter"/>
</dbReference>
<sequence length="676" mass="77984">MAPVTIHANAPDIDIYHGSYPVKMKIIHTALDLRFDWTKSWVMGNAKLTVQPYFYPQDSIVLDANGFEINNIWALDSTAKRKLNFSYDGKKIQIALGKKYTREEKVNLLIDYIAKPNDLEVGKDIASPDDRGLYFIQPDNQTGVPRQLWTQGETECNANWFPTINNTMLKMSQQIKLTVPDTMVTLSNGLLKDSTFNTDGTRTDTWVQEKPHAPYLVMIAVGKFDVVKDKWRDKEVSYYMEPAYAPHARLIFGKTPEMLEFFSQRLGVDYPWDKYAQIVVRNFVSGAMENTSASVFFDRMNMTPASYKDETYEDIVAHELFHHWFGDLVTAESWSNLPLNESFATYGEYLWMEHKYGKEAADMHGLNDALAYLAKQKNATLDVIRFDYADSEQMFDEVSYQKGGRILHMLRKTVGDEAFFEALKRYLKKHAYQSVEIHDLRLAFEEVTGQDLNWFFNQWFLASGNPYLVVNTSYDDSLKQVVVALSQQQDLNTMPLYRLPLKVDLYYGTKVERKPIVLDKQQDTFRFASAEVPKLINVDAEKYLLAQIENNKTLNECIYQYLHGPLFMDRFEAVQQLADQVDQAEARRIIVQALKDKAWLIRLMALGYIDKLPEQERMNVYPEIKKMALDDERSYVRASAIVLLKTIYQKQDNGDVLKIAGKDNAPSVQQALMSNP</sequence>
<dbReference type="InterPro" id="IPR050344">
    <property type="entry name" value="Peptidase_M1_aminopeptidases"/>
</dbReference>
<dbReference type="PRINTS" id="PR00756">
    <property type="entry name" value="ALADIPTASE"/>
</dbReference>
<evidence type="ECO:0000256" key="5">
    <source>
        <dbReference type="ARBA" id="ARBA00015611"/>
    </source>
</evidence>
<dbReference type="InterPro" id="IPR027268">
    <property type="entry name" value="Peptidase_M4/M1_CTD_sf"/>
</dbReference>
<dbReference type="InterPro" id="IPR042097">
    <property type="entry name" value="Aminopeptidase_N-like_N_sf"/>
</dbReference>
<evidence type="ECO:0000256" key="3">
    <source>
        <dbReference type="ARBA" id="ARBA00010136"/>
    </source>
</evidence>
<dbReference type="InterPro" id="IPR014782">
    <property type="entry name" value="Peptidase_M1_dom"/>
</dbReference>
<dbReference type="CDD" id="cd09603">
    <property type="entry name" value="M1_APN_like"/>
    <property type="match status" value="1"/>
</dbReference>
<dbReference type="EMBL" id="FOAF01000007">
    <property type="protein sequence ID" value="SEM08186.1"/>
    <property type="molecule type" value="Genomic_DNA"/>
</dbReference>
<evidence type="ECO:0000256" key="7">
    <source>
        <dbReference type="ARBA" id="ARBA00022670"/>
    </source>
</evidence>
<dbReference type="AlphaFoldDB" id="A0A1H7VG15"/>
<dbReference type="SUPFAM" id="SSF48371">
    <property type="entry name" value="ARM repeat"/>
    <property type="match status" value="1"/>
</dbReference>
<evidence type="ECO:0000256" key="10">
    <source>
        <dbReference type="ARBA" id="ARBA00022833"/>
    </source>
</evidence>
<comment type="catalytic activity">
    <reaction evidence="1">
        <text>Release of an N-terminal amino acid, Xaa-|-Yaa- from a peptide, amide or arylamide. Xaa is preferably Ala, but may be most amino acids including Pro (slow action). When a terminal hydrophobic residue is followed by a prolyl residue, the two may be released as an intact Xaa-Pro dipeptide.</text>
        <dbReference type="EC" id="3.4.11.2"/>
    </reaction>
</comment>
<feature type="domain" description="Peptidase M1 membrane alanine aminopeptidase" evidence="12">
    <location>
        <begin position="254"/>
        <end position="459"/>
    </location>
</feature>
<gene>
    <name evidence="14" type="ORF">SAMN05661044_04171</name>
</gene>
<evidence type="ECO:0000256" key="8">
    <source>
        <dbReference type="ARBA" id="ARBA00022723"/>
    </source>
</evidence>
<evidence type="ECO:0000256" key="2">
    <source>
        <dbReference type="ARBA" id="ARBA00001947"/>
    </source>
</evidence>
<keyword evidence="15" id="KW-1185">Reference proteome</keyword>
<organism evidence="14 15">
    <name type="scientific">Olivibacter domesticus</name>
    <name type="common">Pseudosphingobacterium domesticum</name>
    <dbReference type="NCBI Taxonomy" id="407022"/>
    <lineage>
        <taxon>Bacteria</taxon>
        <taxon>Pseudomonadati</taxon>
        <taxon>Bacteroidota</taxon>
        <taxon>Sphingobacteriia</taxon>
        <taxon>Sphingobacteriales</taxon>
        <taxon>Sphingobacteriaceae</taxon>
        <taxon>Olivibacter</taxon>
    </lineage>
</organism>
<comment type="cofactor">
    <cofactor evidence="2">
        <name>Zn(2+)</name>
        <dbReference type="ChEBI" id="CHEBI:29105"/>
    </cofactor>
</comment>
<evidence type="ECO:0000256" key="9">
    <source>
        <dbReference type="ARBA" id="ARBA00022801"/>
    </source>
</evidence>
<dbReference type="GO" id="GO:0005615">
    <property type="term" value="C:extracellular space"/>
    <property type="evidence" value="ECO:0007669"/>
    <property type="project" value="TreeGrafter"/>
</dbReference>
<name>A0A1H7VG15_OLID1</name>
<dbReference type="InterPro" id="IPR045357">
    <property type="entry name" value="Aminopeptidase_N-like_N"/>
</dbReference>
<dbReference type="GO" id="GO:0016285">
    <property type="term" value="F:alanyl aminopeptidase activity"/>
    <property type="evidence" value="ECO:0007669"/>
    <property type="project" value="UniProtKB-EC"/>
</dbReference>
<dbReference type="GO" id="GO:0070006">
    <property type="term" value="F:metalloaminopeptidase activity"/>
    <property type="evidence" value="ECO:0007669"/>
    <property type="project" value="TreeGrafter"/>
</dbReference>
<evidence type="ECO:0000256" key="4">
    <source>
        <dbReference type="ARBA" id="ARBA00012564"/>
    </source>
</evidence>
<dbReference type="PANTHER" id="PTHR11533:SF174">
    <property type="entry name" value="PUROMYCIN-SENSITIVE AMINOPEPTIDASE-RELATED"/>
    <property type="match status" value="1"/>
</dbReference>
<dbReference type="Gene3D" id="1.25.10.10">
    <property type="entry name" value="Leucine-rich Repeat Variant"/>
    <property type="match status" value="1"/>
</dbReference>
<dbReference type="Gene3D" id="2.60.40.1730">
    <property type="entry name" value="tricorn interacting facor f3 domain"/>
    <property type="match status" value="1"/>
</dbReference>
<keyword evidence="8" id="KW-0479">Metal-binding</keyword>
<dbReference type="GO" id="GO:0042277">
    <property type="term" value="F:peptide binding"/>
    <property type="evidence" value="ECO:0007669"/>
    <property type="project" value="TreeGrafter"/>
</dbReference>
<evidence type="ECO:0000256" key="6">
    <source>
        <dbReference type="ARBA" id="ARBA00022438"/>
    </source>
</evidence>
<dbReference type="GO" id="GO:0016020">
    <property type="term" value="C:membrane"/>
    <property type="evidence" value="ECO:0007669"/>
    <property type="project" value="TreeGrafter"/>
</dbReference>
<proteinExistence type="inferred from homology"/>
<dbReference type="SUPFAM" id="SSF63737">
    <property type="entry name" value="Leukotriene A4 hydrolase N-terminal domain"/>
    <property type="match status" value="1"/>
</dbReference>
<dbReference type="GO" id="GO:0008270">
    <property type="term" value="F:zinc ion binding"/>
    <property type="evidence" value="ECO:0007669"/>
    <property type="project" value="InterPro"/>
</dbReference>
<evidence type="ECO:0000313" key="15">
    <source>
        <dbReference type="Proteomes" id="UP000199421"/>
    </source>
</evidence>
<dbReference type="InterPro" id="IPR011989">
    <property type="entry name" value="ARM-like"/>
</dbReference>
<keyword evidence="11" id="KW-0482">Metalloprotease</keyword>
<dbReference type="Pfam" id="PF17900">
    <property type="entry name" value="Peptidase_M1_N"/>
    <property type="match status" value="1"/>
</dbReference>
<dbReference type="Pfam" id="PF01433">
    <property type="entry name" value="Peptidase_M1"/>
    <property type="match status" value="1"/>
</dbReference>
<keyword evidence="9" id="KW-0378">Hydrolase</keyword>
<comment type="similarity">
    <text evidence="3">Belongs to the peptidase M1 family.</text>
</comment>
<dbReference type="InterPro" id="IPR016024">
    <property type="entry name" value="ARM-type_fold"/>
</dbReference>
<dbReference type="STRING" id="407022.SAMN05661044_04171"/>
<reference evidence="15" key="1">
    <citation type="submission" date="2016-10" db="EMBL/GenBank/DDBJ databases">
        <authorList>
            <person name="Varghese N."/>
            <person name="Submissions S."/>
        </authorList>
    </citation>
    <scope>NUCLEOTIDE SEQUENCE [LARGE SCALE GENOMIC DNA]</scope>
    <source>
        <strain evidence="15">DSM 18733</strain>
    </source>
</reference>
<dbReference type="EC" id="3.4.11.2" evidence="4"/>
<evidence type="ECO:0000259" key="12">
    <source>
        <dbReference type="Pfam" id="PF01433"/>
    </source>
</evidence>
<evidence type="ECO:0000256" key="11">
    <source>
        <dbReference type="ARBA" id="ARBA00023049"/>
    </source>
</evidence>
<keyword evidence="7" id="KW-0645">Protease</keyword>
<dbReference type="Gene3D" id="1.10.390.10">
    <property type="entry name" value="Neutral Protease Domain 2"/>
    <property type="match status" value="1"/>
</dbReference>
<keyword evidence="10" id="KW-0862">Zinc</keyword>
<accession>A0A1H7VG15</accession>
<dbReference type="SUPFAM" id="SSF55486">
    <property type="entry name" value="Metalloproteases ('zincins'), catalytic domain"/>
    <property type="match status" value="1"/>
</dbReference>
<dbReference type="GO" id="GO:0006508">
    <property type="term" value="P:proteolysis"/>
    <property type="evidence" value="ECO:0007669"/>
    <property type="project" value="UniProtKB-KW"/>
</dbReference>
<dbReference type="GO" id="GO:0005737">
    <property type="term" value="C:cytoplasm"/>
    <property type="evidence" value="ECO:0007669"/>
    <property type="project" value="TreeGrafter"/>
</dbReference>
<evidence type="ECO:0000256" key="1">
    <source>
        <dbReference type="ARBA" id="ARBA00000098"/>
    </source>
</evidence>
<protein>
    <recommendedName>
        <fullName evidence="5">Aminopeptidase N</fullName>
        <ecNumber evidence="4">3.4.11.2</ecNumber>
    </recommendedName>
</protein>
<evidence type="ECO:0000259" key="13">
    <source>
        <dbReference type="Pfam" id="PF17900"/>
    </source>
</evidence>
<feature type="domain" description="Aminopeptidase N-like N-terminal" evidence="13">
    <location>
        <begin position="28"/>
        <end position="216"/>
    </location>
</feature>
<dbReference type="InterPro" id="IPR001930">
    <property type="entry name" value="Peptidase_M1"/>
</dbReference>
<dbReference type="Proteomes" id="UP000199421">
    <property type="component" value="Unassembled WGS sequence"/>
</dbReference>
<keyword evidence="6 14" id="KW-0031">Aminopeptidase</keyword>